<evidence type="ECO:0000256" key="3">
    <source>
        <dbReference type="ARBA" id="ARBA00006332"/>
    </source>
</evidence>
<dbReference type="Proteomes" id="UP000001514">
    <property type="component" value="Unassembled WGS sequence"/>
</dbReference>
<evidence type="ECO:0000256" key="2">
    <source>
        <dbReference type="ARBA" id="ARBA00004574"/>
    </source>
</evidence>
<evidence type="ECO:0000256" key="4">
    <source>
        <dbReference type="ARBA" id="ARBA00016175"/>
    </source>
</evidence>
<accession>D8QYM5</accession>
<evidence type="ECO:0000313" key="10">
    <source>
        <dbReference type="Proteomes" id="UP000001514"/>
    </source>
</evidence>
<reference evidence="9 10" key="1">
    <citation type="journal article" date="2011" name="Science">
        <title>The Selaginella genome identifies genetic changes associated with the evolution of vascular plants.</title>
        <authorList>
            <person name="Banks J.A."/>
            <person name="Nishiyama T."/>
            <person name="Hasebe M."/>
            <person name="Bowman J.L."/>
            <person name="Gribskov M."/>
            <person name="dePamphilis C."/>
            <person name="Albert V.A."/>
            <person name="Aono N."/>
            <person name="Aoyama T."/>
            <person name="Ambrose B.A."/>
            <person name="Ashton N.W."/>
            <person name="Axtell M.J."/>
            <person name="Barker E."/>
            <person name="Barker M.S."/>
            <person name="Bennetzen J.L."/>
            <person name="Bonawitz N.D."/>
            <person name="Chapple C."/>
            <person name="Cheng C."/>
            <person name="Correa L.G."/>
            <person name="Dacre M."/>
            <person name="DeBarry J."/>
            <person name="Dreyer I."/>
            <person name="Elias M."/>
            <person name="Engstrom E.M."/>
            <person name="Estelle M."/>
            <person name="Feng L."/>
            <person name="Finet C."/>
            <person name="Floyd S.K."/>
            <person name="Frommer W.B."/>
            <person name="Fujita T."/>
            <person name="Gramzow L."/>
            <person name="Gutensohn M."/>
            <person name="Harholt J."/>
            <person name="Hattori M."/>
            <person name="Heyl A."/>
            <person name="Hirai T."/>
            <person name="Hiwatashi Y."/>
            <person name="Ishikawa M."/>
            <person name="Iwata M."/>
            <person name="Karol K.G."/>
            <person name="Koehler B."/>
            <person name="Kolukisaoglu U."/>
            <person name="Kubo M."/>
            <person name="Kurata T."/>
            <person name="Lalonde S."/>
            <person name="Li K."/>
            <person name="Li Y."/>
            <person name="Litt A."/>
            <person name="Lyons E."/>
            <person name="Manning G."/>
            <person name="Maruyama T."/>
            <person name="Michael T.P."/>
            <person name="Mikami K."/>
            <person name="Miyazaki S."/>
            <person name="Morinaga S."/>
            <person name="Murata T."/>
            <person name="Mueller-Roeber B."/>
            <person name="Nelson D.R."/>
            <person name="Obara M."/>
            <person name="Oguri Y."/>
            <person name="Olmstead R.G."/>
            <person name="Onodera N."/>
            <person name="Petersen B.L."/>
            <person name="Pils B."/>
            <person name="Prigge M."/>
            <person name="Rensing S.A."/>
            <person name="Riano-Pachon D.M."/>
            <person name="Roberts A.W."/>
            <person name="Sato Y."/>
            <person name="Scheller H.V."/>
            <person name="Schulz B."/>
            <person name="Schulz C."/>
            <person name="Shakirov E.V."/>
            <person name="Shibagaki N."/>
            <person name="Shinohara N."/>
            <person name="Shippen D.E."/>
            <person name="Soerensen I."/>
            <person name="Sotooka R."/>
            <person name="Sugimoto N."/>
            <person name="Sugita M."/>
            <person name="Sumikawa N."/>
            <person name="Tanurdzic M."/>
            <person name="Theissen G."/>
            <person name="Ulvskov P."/>
            <person name="Wakazuki S."/>
            <person name="Weng J.K."/>
            <person name="Willats W.W."/>
            <person name="Wipf D."/>
            <person name="Wolf P.G."/>
            <person name="Yang L."/>
            <person name="Zimmer A.D."/>
            <person name="Zhu Q."/>
            <person name="Mitros T."/>
            <person name="Hellsten U."/>
            <person name="Loque D."/>
            <person name="Otillar R."/>
            <person name="Salamov A."/>
            <person name="Schmutz J."/>
            <person name="Shapiro H."/>
            <person name="Lindquist E."/>
            <person name="Lucas S."/>
            <person name="Rokhsar D."/>
            <person name="Grigoriev I.V."/>
        </authorList>
    </citation>
    <scope>NUCLEOTIDE SEQUENCE [LARGE SCALE GENOMIC DNA]</scope>
</reference>
<evidence type="ECO:0000256" key="8">
    <source>
        <dbReference type="ARBA" id="ARBA00023242"/>
    </source>
</evidence>
<proteinExistence type="inferred from homology"/>
<name>D8QYM5_SELML</name>
<dbReference type="GO" id="GO:0003697">
    <property type="term" value="F:single-stranded DNA binding"/>
    <property type="evidence" value="ECO:0000318"/>
    <property type="project" value="GO_Central"/>
</dbReference>
<dbReference type="GO" id="GO:0010833">
    <property type="term" value="P:telomere maintenance via telomere lengthening"/>
    <property type="evidence" value="ECO:0000318"/>
    <property type="project" value="GO_Central"/>
</dbReference>
<dbReference type="AlphaFoldDB" id="D8QYM5"/>
<protein>
    <recommendedName>
        <fullName evidence="4">CST complex subunit CTC1</fullName>
    </recommendedName>
</protein>
<evidence type="ECO:0000256" key="5">
    <source>
        <dbReference type="ARBA" id="ARBA00022454"/>
    </source>
</evidence>
<dbReference type="KEGG" id="smo:SELMODRAFT_405454"/>
<dbReference type="OMA" id="CLEVHEL"/>
<evidence type="ECO:0000313" key="9">
    <source>
        <dbReference type="EMBL" id="EFJ34264.1"/>
    </source>
</evidence>
<keyword evidence="8" id="KW-0539">Nucleus</keyword>
<comment type="similarity">
    <text evidence="3">Belongs to the CTC1 family.</text>
</comment>
<dbReference type="InterPro" id="IPR028262">
    <property type="entry name" value="CTC1_plant"/>
</dbReference>
<dbReference type="GO" id="GO:0042162">
    <property type="term" value="F:telomeric DNA binding"/>
    <property type="evidence" value="ECO:0000318"/>
    <property type="project" value="GO_Central"/>
</dbReference>
<evidence type="ECO:0000256" key="7">
    <source>
        <dbReference type="ARBA" id="ARBA00023125"/>
    </source>
</evidence>
<dbReference type="Gramene" id="EFJ34264">
    <property type="protein sequence ID" value="EFJ34264"/>
    <property type="gene ID" value="SELMODRAFT_405454"/>
</dbReference>
<dbReference type="eggNOG" id="ENOG502QU1G">
    <property type="taxonomic scope" value="Eukaryota"/>
</dbReference>
<organism evidence="10">
    <name type="scientific">Selaginella moellendorffii</name>
    <name type="common">Spikemoss</name>
    <dbReference type="NCBI Taxonomy" id="88036"/>
    <lineage>
        <taxon>Eukaryota</taxon>
        <taxon>Viridiplantae</taxon>
        <taxon>Streptophyta</taxon>
        <taxon>Embryophyta</taxon>
        <taxon>Tracheophyta</taxon>
        <taxon>Lycopodiopsida</taxon>
        <taxon>Selaginellales</taxon>
        <taxon>Selaginellaceae</taxon>
        <taxon>Selaginella</taxon>
    </lineage>
</organism>
<dbReference type="InterPro" id="IPR042617">
    <property type="entry name" value="CTC1-like"/>
</dbReference>
<dbReference type="GO" id="GO:1990879">
    <property type="term" value="C:CST complex"/>
    <property type="evidence" value="ECO:0000318"/>
    <property type="project" value="GO_Central"/>
</dbReference>
<dbReference type="EMBL" id="GL377569">
    <property type="protein sequence ID" value="EFJ34264.1"/>
    <property type="molecule type" value="Genomic_DNA"/>
</dbReference>
<dbReference type="HOGENOM" id="CLU_358054_0_0_1"/>
<dbReference type="PANTHER" id="PTHR14865">
    <property type="entry name" value="CST COMPLEX SUBUNIT CTC1"/>
    <property type="match status" value="1"/>
</dbReference>
<dbReference type="Pfam" id="PF15491">
    <property type="entry name" value="CTC1_2"/>
    <property type="match status" value="1"/>
</dbReference>
<evidence type="ECO:0000256" key="1">
    <source>
        <dbReference type="ARBA" id="ARBA00004123"/>
    </source>
</evidence>
<dbReference type="GO" id="GO:0045740">
    <property type="term" value="P:positive regulation of DNA replication"/>
    <property type="evidence" value="ECO:0000318"/>
    <property type="project" value="GO_Central"/>
</dbReference>
<dbReference type="STRING" id="88036.D8QYM5"/>
<keyword evidence="7" id="KW-0238">DNA-binding</keyword>
<dbReference type="PANTHER" id="PTHR14865:SF2">
    <property type="entry name" value="CST COMPLEX SUBUNIT CTC1"/>
    <property type="match status" value="1"/>
</dbReference>
<keyword evidence="5" id="KW-0158">Chromosome</keyword>
<comment type="subcellular location">
    <subcellularLocation>
        <location evidence="2">Chromosome</location>
        <location evidence="2">Telomere</location>
    </subcellularLocation>
    <subcellularLocation>
        <location evidence="1">Nucleus</location>
    </subcellularLocation>
</comment>
<keyword evidence="6" id="KW-0779">Telomere</keyword>
<keyword evidence="10" id="KW-1185">Reference proteome</keyword>
<evidence type="ECO:0000256" key="6">
    <source>
        <dbReference type="ARBA" id="ARBA00022895"/>
    </source>
</evidence>
<dbReference type="InParanoid" id="D8QYM5"/>
<sequence>MEEEWRGRPRLRLRDLERFTGPFTVAADPGSDAPAFGVSKRQKVQVEESRGGLLLASRVPWVIVGKIQLWNEGFCCHSSSGHSGDSFALADDTGVGCCLLRNVDQCPLGSKVVITSFNYIPSIRKLKPEKAREDCLSVCLEVHELHVVQDGSILQVFPRLCLSPASADVKNEMLETPPLKRSGGKARLTLRGCLHCFSPSFALPCTGSTFSMAKSLFAGGEKGDGQVLKGFLVELRNCSHQRLRSKKDAEEDGQLVRVFFSGALSAWRPVLLDCVGSWICITGLRKKMISVGPKDLHLILAATRTTFVSRTPDELERPRSLRSDLVRDKKTFGSYVGVVTGVQFEGRMVELDENVCLLLTHQEHTFLHGLRVGATILALNVHIAAVGWGWRKYSVSSYGPSKLCVIFSMFSISVPVRTACLSKFQHLSFTETFGLLRAVLDLRKKLGSGPDVFDCIQTTSTRVSRLQTPGILYRQRIPPFLELKEYLQQLWEDSSSFIWQQKQHSNRFNRCIISSDDLNFVVLGRLEVSKTSGALQFFDATHEIHVVIPDLHCSSMLYQVYKVSKFDLVMEGTPGSCHFYFVFSSKDAYRCSALGCEIPKSSPHWISSLPNLPPSPSSTISFRARVVAVSKLVLVWNKWLGYTPAKSLVSNINVSFGCFVIDDGSGVTECSAHGVLADHLLGLKFDRDQCVTRHTNALCAILRNYERIVYERDQRKDFSQSYRVLGDGSTPLSESDHAVIDMFATRACHRPPMVNNLYTLQRQLVLTRSFFLLLAVSGLRDLS</sequence>
<gene>
    <name evidence="9" type="ORF">SELMODRAFT_405454</name>
</gene>